<keyword evidence="1" id="KW-1133">Transmembrane helix</keyword>
<evidence type="ECO:0000313" key="3">
    <source>
        <dbReference type="Proteomes" id="UP000051841"/>
    </source>
</evidence>
<dbReference type="AlphaFoldDB" id="A0A0R2HCP4"/>
<sequence>MKGDFIMNRLETSLALYQCQLNKKYEDTVENKWFWCVFAIVVLVAVAAYAFYCTSKGYNFTGKVKLHWPKIWEMGIGCSR</sequence>
<organism evidence="2 3">
    <name type="scientific">Kandleria vitulina DSM 20405</name>
    <dbReference type="NCBI Taxonomy" id="1410657"/>
    <lineage>
        <taxon>Bacteria</taxon>
        <taxon>Bacillati</taxon>
        <taxon>Bacillota</taxon>
        <taxon>Erysipelotrichia</taxon>
        <taxon>Erysipelotrichales</taxon>
        <taxon>Coprobacillaceae</taxon>
        <taxon>Kandleria</taxon>
    </lineage>
</organism>
<reference evidence="2 3" key="1">
    <citation type="journal article" date="2015" name="Genome Announc.">
        <title>Expanding the biotechnology potential of lactobacilli through comparative genomics of 213 strains and associated genera.</title>
        <authorList>
            <person name="Sun Z."/>
            <person name="Harris H.M."/>
            <person name="McCann A."/>
            <person name="Guo C."/>
            <person name="Argimon S."/>
            <person name="Zhang W."/>
            <person name="Yang X."/>
            <person name="Jeffery I.B."/>
            <person name="Cooney J.C."/>
            <person name="Kagawa T.F."/>
            <person name="Liu W."/>
            <person name="Song Y."/>
            <person name="Salvetti E."/>
            <person name="Wrobel A."/>
            <person name="Rasinkangas P."/>
            <person name="Parkhill J."/>
            <person name="Rea M.C."/>
            <person name="O'Sullivan O."/>
            <person name="Ritari J."/>
            <person name="Douillard F.P."/>
            <person name="Paul Ross R."/>
            <person name="Yang R."/>
            <person name="Briner A.E."/>
            <person name="Felis G.E."/>
            <person name="de Vos W.M."/>
            <person name="Barrangou R."/>
            <person name="Klaenhammer T.R."/>
            <person name="Caufield P.W."/>
            <person name="Cui Y."/>
            <person name="Zhang H."/>
            <person name="O'Toole P.W."/>
        </authorList>
    </citation>
    <scope>NUCLEOTIDE SEQUENCE [LARGE SCALE GENOMIC DNA]</scope>
    <source>
        <strain evidence="2 3">DSM 20405</strain>
    </source>
</reference>
<accession>A0A0R2HCP4</accession>
<comment type="caution">
    <text evidence="2">The sequence shown here is derived from an EMBL/GenBank/DDBJ whole genome shotgun (WGS) entry which is preliminary data.</text>
</comment>
<dbReference type="EMBL" id="JQBL01000006">
    <property type="protein sequence ID" value="KRN50738.1"/>
    <property type="molecule type" value="Genomic_DNA"/>
</dbReference>
<dbReference type="PATRIC" id="fig|1410657.5.peg.1878"/>
<keyword evidence="1" id="KW-0812">Transmembrane</keyword>
<keyword evidence="3" id="KW-1185">Reference proteome</keyword>
<proteinExistence type="predicted"/>
<feature type="transmembrane region" description="Helical" evidence="1">
    <location>
        <begin position="33"/>
        <end position="52"/>
    </location>
</feature>
<dbReference type="Proteomes" id="UP000051841">
    <property type="component" value="Unassembled WGS sequence"/>
</dbReference>
<gene>
    <name evidence="2" type="ORF">IV49_GL001823</name>
</gene>
<protein>
    <submittedName>
        <fullName evidence="2">Uncharacterized protein</fullName>
    </submittedName>
</protein>
<name>A0A0R2HCP4_9FIRM</name>
<evidence type="ECO:0000313" key="2">
    <source>
        <dbReference type="EMBL" id="KRN50738.1"/>
    </source>
</evidence>
<keyword evidence="1" id="KW-0472">Membrane</keyword>
<evidence type="ECO:0000256" key="1">
    <source>
        <dbReference type="SAM" id="Phobius"/>
    </source>
</evidence>